<proteinExistence type="predicted"/>
<name>A0A3G9JD38_9BACL</name>
<protein>
    <recommendedName>
        <fullName evidence="1">Copper amine oxidase-like N-terminal domain-containing protein</fullName>
    </recommendedName>
</protein>
<dbReference type="AlphaFoldDB" id="A0A3G9JD38"/>
<sequence length="160" mass="18034">MFKKLVILASFLVVLPLSTVTSFAAEPLLVTVNENDYPASLFIIKDNRLYGSIETVSSMMGAMFGWVFKDKQSVSFVSHFSKEGNSDEFYTWFKNSKKVEISSTQSKEEQIQNLTMNNSTIISKDGEILLPLRDSIVALGKTISWDRKTNEITITGKIIY</sequence>
<dbReference type="KEGG" id="pbk:Back11_32130"/>
<reference evidence="2 3" key="1">
    <citation type="submission" date="2018-11" db="EMBL/GenBank/DDBJ databases">
        <title>Complete genome sequence of Paenibacillus baekrokdamisoli strain KCTC 33723.</title>
        <authorList>
            <person name="Kang S.W."/>
            <person name="Lee K.C."/>
            <person name="Kim K.K."/>
            <person name="Kim J.S."/>
            <person name="Kim D.S."/>
            <person name="Ko S.H."/>
            <person name="Yang S.H."/>
            <person name="Lee J.S."/>
        </authorList>
    </citation>
    <scope>NUCLEOTIDE SEQUENCE [LARGE SCALE GENOMIC DNA]</scope>
    <source>
        <strain evidence="2 3">KCTC 33723</strain>
    </source>
</reference>
<dbReference type="InterPro" id="IPR012854">
    <property type="entry name" value="Cu_amine_oxidase-like_N"/>
</dbReference>
<keyword evidence="3" id="KW-1185">Reference proteome</keyword>
<dbReference type="EMBL" id="AP019308">
    <property type="protein sequence ID" value="BBH21868.1"/>
    <property type="molecule type" value="Genomic_DNA"/>
</dbReference>
<gene>
    <name evidence="2" type="ORF">Back11_32130</name>
</gene>
<accession>A0A3G9JD38</accession>
<evidence type="ECO:0000313" key="2">
    <source>
        <dbReference type="EMBL" id="BBH21868.1"/>
    </source>
</evidence>
<evidence type="ECO:0000259" key="1">
    <source>
        <dbReference type="Pfam" id="PF07833"/>
    </source>
</evidence>
<dbReference type="OrthoDB" id="574706at2"/>
<dbReference type="RefSeq" id="WP_125659045.1">
    <property type="nucleotide sequence ID" value="NZ_AP019308.1"/>
</dbReference>
<dbReference type="Pfam" id="PF07833">
    <property type="entry name" value="Cu_amine_oxidN1"/>
    <property type="match status" value="1"/>
</dbReference>
<evidence type="ECO:0000313" key="3">
    <source>
        <dbReference type="Proteomes" id="UP000275368"/>
    </source>
</evidence>
<feature type="domain" description="Copper amine oxidase-like N-terminal" evidence="1">
    <location>
        <begin position="112"/>
        <end position="156"/>
    </location>
</feature>
<dbReference type="Proteomes" id="UP000275368">
    <property type="component" value="Chromosome"/>
</dbReference>
<organism evidence="2 3">
    <name type="scientific">Paenibacillus baekrokdamisoli</name>
    <dbReference type="NCBI Taxonomy" id="1712516"/>
    <lineage>
        <taxon>Bacteria</taxon>
        <taxon>Bacillati</taxon>
        <taxon>Bacillota</taxon>
        <taxon>Bacilli</taxon>
        <taxon>Bacillales</taxon>
        <taxon>Paenibacillaceae</taxon>
        <taxon>Paenibacillus</taxon>
    </lineage>
</organism>